<proteinExistence type="predicted"/>
<dbReference type="PANTHER" id="PTHR12587:SF14">
    <property type="entry name" value="AT31531P"/>
    <property type="match status" value="1"/>
</dbReference>
<evidence type="ECO:0000256" key="3">
    <source>
        <dbReference type="SAM" id="MobiDB-lite"/>
    </source>
</evidence>
<dbReference type="Pfam" id="PF00536">
    <property type="entry name" value="SAM_1"/>
    <property type="match status" value="1"/>
</dbReference>
<feature type="region of interest" description="Disordered" evidence="3">
    <location>
        <begin position="335"/>
        <end position="366"/>
    </location>
</feature>
<feature type="region of interest" description="Disordered" evidence="3">
    <location>
        <begin position="610"/>
        <end position="673"/>
    </location>
</feature>
<dbReference type="SMART" id="SM00454">
    <property type="entry name" value="SAM"/>
    <property type="match status" value="3"/>
</dbReference>
<evidence type="ECO:0000256" key="1">
    <source>
        <dbReference type="ARBA" id="ARBA00022737"/>
    </source>
</evidence>
<comment type="caution">
    <text evidence="5">The sequence shown here is derived from an EMBL/GenBank/DDBJ whole genome shotgun (WGS) entry which is preliminary data.</text>
</comment>
<dbReference type="InterPro" id="IPR029515">
    <property type="entry name" value="Liprin"/>
</dbReference>
<evidence type="ECO:0000313" key="6">
    <source>
        <dbReference type="Proteomes" id="UP001651158"/>
    </source>
</evidence>
<evidence type="ECO:0000259" key="4">
    <source>
        <dbReference type="PROSITE" id="PS50105"/>
    </source>
</evidence>
<dbReference type="InterPro" id="IPR013761">
    <property type="entry name" value="SAM/pointed_sf"/>
</dbReference>
<organism evidence="5 6">
    <name type="scientific">Taenia crassiceps</name>
    <dbReference type="NCBI Taxonomy" id="6207"/>
    <lineage>
        <taxon>Eukaryota</taxon>
        <taxon>Metazoa</taxon>
        <taxon>Spiralia</taxon>
        <taxon>Lophotrochozoa</taxon>
        <taxon>Platyhelminthes</taxon>
        <taxon>Cestoda</taxon>
        <taxon>Eucestoda</taxon>
        <taxon>Cyclophyllidea</taxon>
        <taxon>Taeniidae</taxon>
        <taxon>Taenia</taxon>
    </lineage>
</organism>
<feature type="compositionally biased region" description="Low complexity" evidence="3">
    <location>
        <begin position="649"/>
        <end position="673"/>
    </location>
</feature>
<accession>A0ABR4QK79</accession>
<feature type="domain" description="SAM" evidence="4">
    <location>
        <begin position="503"/>
        <end position="559"/>
    </location>
</feature>
<gene>
    <name evidence="5" type="ORF">TcWFU_003996</name>
</gene>
<dbReference type="Pfam" id="PF07647">
    <property type="entry name" value="SAM_2"/>
    <property type="match status" value="1"/>
</dbReference>
<sequence>MQYNAVSGALSPTCQKANICTTVMKAQMLAVTDSVNADLLAAVTVGVDTEPLTCALQHWWKRFTVDAYVSLSVVGIVECGSDLVWPTSALKAFTEAVMPAQVGAGRTFRCKASSCACNHLAMHKSYYRFRPKEGAVAENGPRRSVNTVSVFISPNSRNQNYLCQTHATSRESHETSFDEIENLRAEVKRLSDIVAEQSELLSCIQTALSEKSSETKPVERLDLLTEFDQHKMAVACMERDNVAMESMIRQLESAVASLTVTVGHQCNELLLLRNAVRELYVGAGGGGGGVGEVASEHSSASPQMRSVSCSELQANCVSFGAPECREQRRRVVRSYTSRLPPSDQHCQSQQSWRPQRQNSCPTKSGSIGKLNSLMVFLKSPKISLRKASPHSNQLRTSTYPLMEDESLSETAHANGTPWVPPLLLPTCTDFESWSVDQVCDFLQRLGLEYCQTAARKWIRTGADIINAGSAQLQQNLVPLKPLHLKKLLIHVSLRTTQDMMATQWLDDIGLPMYKPSFEAELIDAYVLHELTLSELQTLGVNNELHMVSMRRGLQLLRQLNFDLTRLCRCPVNSSCSALRALQGSCSTGTPGDLSQTSPEVPARMMESAHSIPALRTTQPSTLTSPSNTRRSTSVSVGTVCRESTPSRNPTPNSHSLSPSPPSSSSSSSSSSSFLLPPTSPALWTSHRMETWLCNIDLPEYVSSLRSSGLHGALLLYEDRFTAETLADVLDIGPERTLLRRHLSEEFANLLDSSLCHRKQRSTIKDSTVAAPVLNPSAKLKCTRDRSATSTWPSGASSATPLMLIERRSSIRRMFDVSGGGNTGGVRYLGSDLLCPLEADCSFKNSSLACGIIILLFAF</sequence>
<dbReference type="InterPro" id="IPR001660">
    <property type="entry name" value="SAM"/>
</dbReference>
<keyword evidence="6" id="KW-1185">Reference proteome</keyword>
<dbReference type="SUPFAM" id="SSF47769">
    <property type="entry name" value="SAM/Pointed domain"/>
    <property type="match status" value="2"/>
</dbReference>
<feature type="compositionally biased region" description="Polar residues" evidence="3">
    <location>
        <begin position="615"/>
        <end position="647"/>
    </location>
</feature>
<keyword evidence="1" id="KW-0677">Repeat</keyword>
<reference evidence="5 6" key="1">
    <citation type="journal article" date="2022" name="Front. Cell. Infect. Microbiol.">
        <title>The Genomes of Two Strains of Taenia crassiceps the Animal Model for the Study of Human Cysticercosis.</title>
        <authorList>
            <person name="Bobes R.J."/>
            <person name="Estrada K."/>
            <person name="Rios-Valencia D.G."/>
            <person name="Calderon-Gallegos A."/>
            <person name="de la Torre P."/>
            <person name="Carrero J.C."/>
            <person name="Sanchez-Flores A."/>
            <person name="Laclette J.P."/>
        </authorList>
    </citation>
    <scope>NUCLEOTIDE SEQUENCE [LARGE SCALE GENOMIC DNA]</scope>
    <source>
        <strain evidence="5">WFUcys</strain>
    </source>
</reference>
<dbReference type="Gene3D" id="1.10.150.50">
    <property type="entry name" value="Transcription Factor, Ets-1"/>
    <property type="match status" value="3"/>
</dbReference>
<evidence type="ECO:0000256" key="2">
    <source>
        <dbReference type="ARBA" id="ARBA00023054"/>
    </source>
</evidence>
<dbReference type="PANTHER" id="PTHR12587">
    <property type="entry name" value="LAR INTERACTING PROTEIN LIP -RELATED PROTEIN"/>
    <property type="match status" value="1"/>
</dbReference>
<evidence type="ECO:0000313" key="5">
    <source>
        <dbReference type="EMBL" id="KAL5110176.1"/>
    </source>
</evidence>
<feature type="compositionally biased region" description="Polar residues" evidence="3">
    <location>
        <begin position="335"/>
        <end position="365"/>
    </location>
</feature>
<protein>
    <submittedName>
        <fullName evidence="5">Liprin-beta-1</fullName>
    </submittedName>
</protein>
<name>A0ABR4QK79_9CEST</name>
<dbReference type="EMBL" id="JAKROA010000002">
    <property type="protein sequence ID" value="KAL5110176.1"/>
    <property type="molecule type" value="Genomic_DNA"/>
</dbReference>
<dbReference type="PROSITE" id="PS50105">
    <property type="entry name" value="SAM_DOMAIN"/>
    <property type="match status" value="1"/>
</dbReference>
<keyword evidence="2" id="KW-0175">Coiled coil</keyword>
<dbReference type="Proteomes" id="UP001651158">
    <property type="component" value="Unassembled WGS sequence"/>
</dbReference>